<dbReference type="EMBL" id="SMMX01000008">
    <property type="protein sequence ID" value="TDA21476.1"/>
    <property type="molecule type" value="Genomic_DNA"/>
</dbReference>
<name>A0A4R4FFI3_9FIRM</name>
<dbReference type="Proteomes" id="UP000295710">
    <property type="component" value="Unassembled WGS sequence"/>
</dbReference>
<evidence type="ECO:0000313" key="2">
    <source>
        <dbReference type="Proteomes" id="UP000295710"/>
    </source>
</evidence>
<proteinExistence type="predicted"/>
<protein>
    <submittedName>
        <fullName evidence="1">Uncharacterized protein</fullName>
    </submittedName>
</protein>
<dbReference type="AlphaFoldDB" id="A0A4R4FFI3"/>
<gene>
    <name evidence="1" type="ORF">E1963_10715</name>
</gene>
<dbReference type="RefSeq" id="WP_132277843.1">
    <property type="nucleotide sequence ID" value="NZ_JAOBST010000036.1"/>
</dbReference>
<organism evidence="1 2">
    <name type="scientific">Extibacter muris</name>
    <dbReference type="NCBI Taxonomy" id="1796622"/>
    <lineage>
        <taxon>Bacteria</taxon>
        <taxon>Bacillati</taxon>
        <taxon>Bacillota</taxon>
        <taxon>Clostridia</taxon>
        <taxon>Lachnospirales</taxon>
        <taxon>Lachnospiraceae</taxon>
        <taxon>Extibacter</taxon>
    </lineage>
</organism>
<comment type="caution">
    <text evidence="1">The sequence shown here is derived from an EMBL/GenBank/DDBJ whole genome shotgun (WGS) entry which is preliminary data.</text>
</comment>
<evidence type="ECO:0000313" key="1">
    <source>
        <dbReference type="EMBL" id="TDA21476.1"/>
    </source>
</evidence>
<sequence length="91" mass="10572">MSRILYKQDFIEMCHGTVLRSDGGDYPLQYAIEEIERIDRERPIEIEFVNVDEMEEGLYAVTAGKLGLYLQMQPYAMIPGMESSRFARCRS</sequence>
<reference evidence="1 2" key="1">
    <citation type="journal article" date="2016" name="Nat. Microbiol.">
        <title>The Mouse Intestinal Bacterial Collection (miBC) provides host-specific insight into cultured diversity and functional potential of the gut microbiota.</title>
        <authorList>
            <person name="Lagkouvardos I."/>
            <person name="Pukall R."/>
            <person name="Abt B."/>
            <person name="Foesel B.U."/>
            <person name="Meier-Kolthoff J.P."/>
            <person name="Kumar N."/>
            <person name="Bresciani A."/>
            <person name="Martinez I."/>
            <person name="Just S."/>
            <person name="Ziegler C."/>
            <person name="Brugiroux S."/>
            <person name="Garzetti D."/>
            <person name="Wenning M."/>
            <person name="Bui T.P."/>
            <person name="Wang J."/>
            <person name="Hugenholtz F."/>
            <person name="Plugge C.M."/>
            <person name="Peterson D.A."/>
            <person name="Hornef M.W."/>
            <person name="Baines J.F."/>
            <person name="Smidt H."/>
            <person name="Walter J."/>
            <person name="Kristiansen K."/>
            <person name="Nielsen H.B."/>
            <person name="Haller D."/>
            <person name="Overmann J."/>
            <person name="Stecher B."/>
            <person name="Clavel T."/>
        </authorList>
    </citation>
    <scope>NUCLEOTIDE SEQUENCE [LARGE SCALE GENOMIC DNA]</scope>
    <source>
        <strain evidence="1 2">DSM 28560</strain>
    </source>
</reference>
<accession>A0A4R4FFI3</accession>
<keyword evidence="2" id="KW-1185">Reference proteome</keyword>